<dbReference type="EMBL" id="NIDE01000007">
    <property type="protein sequence ID" value="OWK40957.1"/>
    <property type="molecule type" value="Genomic_DNA"/>
</dbReference>
<keyword evidence="2" id="KW-1185">Reference proteome</keyword>
<sequence length="229" mass="25987">MAVPLTLAPEHDLYAQYLAFCRTLTALAGQADPILREIAGLKLASVVGQLDLLASGTALFSGTEGWRTVYEKILASPDLREYRSVAWVRATDYWQDAPGRQSMRANFEAVQRGLLIERIVILRDDLWPSGTPLPTLDIRPWIEEQHNHGIWVLLVRQNDLASEMDLLADIGIYGGRAIGTQELDDRSRTLRFTLTFDPQVVRLARDRWERLYLFATPYQTLLDRAPPRA</sequence>
<reference evidence="2" key="1">
    <citation type="submission" date="2017-06" db="EMBL/GenBank/DDBJ databases">
        <title>Genome analysis of Fimbriiglobus ruber SP5, the first member of the order Planctomycetales with confirmed chitinolytic capability.</title>
        <authorList>
            <person name="Ravin N.V."/>
            <person name="Rakitin A.L."/>
            <person name="Ivanova A.A."/>
            <person name="Beletsky A.V."/>
            <person name="Kulichevskaya I.S."/>
            <person name="Mardanov A.V."/>
            <person name="Dedysh S.N."/>
        </authorList>
    </citation>
    <scope>NUCLEOTIDE SEQUENCE [LARGE SCALE GENOMIC DNA]</scope>
    <source>
        <strain evidence="2">SP5</strain>
    </source>
</reference>
<protein>
    <submittedName>
        <fullName evidence="1">Uncharacterized protein</fullName>
    </submittedName>
</protein>
<name>A0A225DXW8_9BACT</name>
<accession>A0A225DXW8</accession>
<proteinExistence type="predicted"/>
<dbReference type="AlphaFoldDB" id="A0A225DXW8"/>
<gene>
    <name evidence="1" type="ORF">FRUB_04849</name>
</gene>
<dbReference type="Proteomes" id="UP000214646">
    <property type="component" value="Unassembled WGS sequence"/>
</dbReference>
<evidence type="ECO:0000313" key="1">
    <source>
        <dbReference type="EMBL" id="OWK40957.1"/>
    </source>
</evidence>
<organism evidence="1 2">
    <name type="scientific">Fimbriiglobus ruber</name>
    <dbReference type="NCBI Taxonomy" id="1908690"/>
    <lineage>
        <taxon>Bacteria</taxon>
        <taxon>Pseudomonadati</taxon>
        <taxon>Planctomycetota</taxon>
        <taxon>Planctomycetia</taxon>
        <taxon>Gemmatales</taxon>
        <taxon>Gemmataceae</taxon>
        <taxon>Fimbriiglobus</taxon>
    </lineage>
</organism>
<comment type="caution">
    <text evidence="1">The sequence shown here is derived from an EMBL/GenBank/DDBJ whole genome shotgun (WGS) entry which is preliminary data.</text>
</comment>
<evidence type="ECO:0000313" key="2">
    <source>
        <dbReference type="Proteomes" id="UP000214646"/>
    </source>
</evidence>